<evidence type="ECO:0000313" key="5">
    <source>
        <dbReference type="Proteomes" id="UP001589865"/>
    </source>
</evidence>
<evidence type="ECO:0000256" key="2">
    <source>
        <dbReference type="SAM" id="MobiDB-lite"/>
    </source>
</evidence>
<dbReference type="Gene3D" id="2.40.30.10">
    <property type="entry name" value="Translation factors"/>
    <property type="match status" value="1"/>
</dbReference>
<organism evidence="4 5">
    <name type="scientific">Roseomonas elaeocarpi</name>
    <dbReference type="NCBI Taxonomy" id="907779"/>
    <lineage>
        <taxon>Bacteria</taxon>
        <taxon>Pseudomonadati</taxon>
        <taxon>Pseudomonadota</taxon>
        <taxon>Alphaproteobacteria</taxon>
        <taxon>Acetobacterales</taxon>
        <taxon>Roseomonadaceae</taxon>
        <taxon>Roseomonas</taxon>
    </lineage>
</organism>
<accession>A0ABV6JVZ0</accession>
<dbReference type="SUPFAM" id="SSF63380">
    <property type="entry name" value="Riboflavin synthase domain-like"/>
    <property type="match status" value="1"/>
</dbReference>
<dbReference type="Gene3D" id="3.40.50.80">
    <property type="entry name" value="Nucleotide-binding domain of ferredoxin-NADP reductase (FNR) module"/>
    <property type="match status" value="1"/>
</dbReference>
<dbReference type="PANTHER" id="PTHR30157:SF0">
    <property type="entry name" value="NADPH-DEPENDENT FERRIC-CHELATE REDUCTASE"/>
    <property type="match status" value="1"/>
</dbReference>
<evidence type="ECO:0000259" key="3">
    <source>
        <dbReference type="PROSITE" id="PS51384"/>
    </source>
</evidence>
<dbReference type="InterPro" id="IPR007037">
    <property type="entry name" value="SIP_rossman_dom"/>
</dbReference>
<keyword evidence="5" id="KW-1185">Reference proteome</keyword>
<dbReference type="InterPro" id="IPR017927">
    <property type="entry name" value="FAD-bd_FR_type"/>
</dbReference>
<feature type="region of interest" description="Disordered" evidence="2">
    <location>
        <begin position="64"/>
        <end position="86"/>
    </location>
</feature>
<dbReference type="InterPro" id="IPR039261">
    <property type="entry name" value="FNR_nucleotide-bd"/>
</dbReference>
<name>A0ABV6JVZ0_9PROT</name>
<dbReference type="PANTHER" id="PTHR30157">
    <property type="entry name" value="FERRIC REDUCTASE, NADPH-DEPENDENT"/>
    <property type="match status" value="1"/>
</dbReference>
<dbReference type="InterPro" id="IPR039374">
    <property type="entry name" value="SIP_fam"/>
</dbReference>
<sequence>MSTDTAAPRTPYRVRHDTRFRLLEVARVEDVTPAMRRITLRGEALEGFRSDSFNDHVKLFFPAPGEREPVVPTPSPNGPVFPEGQPRPVARDYTPRRFDAAAGELVLDFALHDNGPATEWASRARPGDRLGVGGPRGSFVIPADYDWHLLIGDETALPAIGRRLEELPANARAIVLAEVASAAEEQRFRSLARTEIHWIHRGEAAAGSSTGMEEALAAFTLPDGEGFAWVACESEVARRLRAILLEQHALPKGRVKAAGYWKRGAVAAHENLDD</sequence>
<dbReference type="Pfam" id="PF04954">
    <property type="entry name" value="SIP"/>
    <property type="match status" value="1"/>
</dbReference>
<dbReference type="InterPro" id="IPR017938">
    <property type="entry name" value="Riboflavin_synthase-like_b-brl"/>
</dbReference>
<reference evidence="4 5" key="1">
    <citation type="submission" date="2024-09" db="EMBL/GenBank/DDBJ databases">
        <authorList>
            <person name="Sun Q."/>
            <person name="Mori K."/>
        </authorList>
    </citation>
    <scope>NUCLEOTIDE SEQUENCE [LARGE SCALE GENOMIC DNA]</scope>
    <source>
        <strain evidence="4 5">TBRC 5777</strain>
    </source>
</reference>
<proteinExistence type="inferred from homology"/>
<gene>
    <name evidence="4" type="ORF">ACFFGY_16590</name>
</gene>
<dbReference type="Proteomes" id="UP001589865">
    <property type="component" value="Unassembled WGS sequence"/>
</dbReference>
<comment type="similarity">
    <text evidence="1">Belongs to the SIP oxidoreductase family.</text>
</comment>
<dbReference type="PROSITE" id="PS51384">
    <property type="entry name" value="FAD_FR"/>
    <property type="match status" value="1"/>
</dbReference>
<dbReference type="CDD" id="cd06193">
    <property type="entry name" value="siderophore_interacting"/>
    <property type="match status" value="1"/>
</dbReference>
<dbReference type="InterPro" id="IPR013113">
    <property type="entry name" value="SIP_FAD-bd"/>
</dbReference>
<feature type="domain" description="FAD-binding FR-type" evidence="3">
    <location>
        <begin position="18"/>
        <end position="142"/>
    </location>
</feature>
<dbReference type="EMBL" id="JBHLUN010000011">
    <property type="protein sequence ID" value="MFC0409871.1"/>
    <property type="molecule type" value="Genomic_DNA"/>
</dbReference>
<dbReference type="RefSeq" id="WP_377045621.1">
    <property type="nucleotide sequence ID" value="NZ_JBHLUN010000011.1"/>
</dbReference>
<evidence type="ECO:0000313" key="4">
    <source>
        <dbReference type="EMBL" id="MFC0409871.1"/>
    </source>
</evidence>
<comment type="caution">
    <text evidence="4">The sequence shown here is derived from an EMBL/GenBank/DDBJ whole genome shotgun (WGS) entry which is preliminary data.</text>
</comment>
<dbReference type="Pfam" id="PF08021">
    <property type="entry name" value="FAD_binding_9"/>
    <property type="match status" value="1"/>
</dbReference>
<evidence type="ECO:0000256" key="1">
    <source>
        <dbReference type="ARBA" id="ARBA00035644"/>
    </source>
</evidence>
<protein>
    <submittedName>
        <fullName evidence="4">Siderophore-interacting protein</fullName>
    </submittedName>
</protein>